<sequence>MAGEKTVIVGIGEFRVARAPAALITHNLGSCVGVALYDVRQRIGGLAHITLPSYKAMGSPQGKEVKFADTAIPLMLKEMERMGAHRSFMIAKIAGGADMFGLPGNFSEMDIGRQNVEAVKDCLKRCGINLVAEEVLGSIPRTMELDLITGRVILKTSQKKTRFL</sequence>
<evidence type="ECO:0000256" key="1">
    <source>
        <dbReference type="ARBA" id="ARBA00022500"/>
    </source>
</evidence>
<evidence type="ECO:0000313" key="5">
    <source>
        <dbReference type="Proteomes" id="UP000279422"/>
    </source>
</evidence>
<accession>A0A497E4M9</accession>
<dbReference type="PANTHER" id="PTHR35147">
    <property type="entry name" value="CHEMORECEPTOR GLUTAMINE DEAMIDASE CHED-RELATED"/>
    <property type="match status" value="1"/>
</dbReference>
<comment type="function">
    <text evidence="3">Probably deamidates glutamine residues to glutamate on methyl-accepting chemotaxis receptors (MCPs), playing an important role in chemotaxis.</text>
</comment>
<evidence type="ECO:0000256" key="3">
    <source>
        <dbReference type="HAMAP-Rule" id="MF_01440"/>
    </source>
</evidence>
<evidence type="ECO:0000256" key="2">
    <source>
        <dbReference type="ARBA" id="ARBA00022801"/>
    </source>
</evidence>
<comment type="catalytic activity">
    <reaction evidence="3">
        <text>L-glutaminyl-[protein] + H2O = L-glutamyl-[protein] + NH4(+)</text>
        <dbReference type="Rhea" id="RHEA:16441"/>
        <dbReference type="Rhea" id="RHEA-COMP:10207"/>
        <dbReference type="Rhea" id="RHEA-COMP:10208"/>
        <dbReference type="ChEBI" id="CHEBI:15377"/>
        <dbReference type="ChEBI" id="CHEBI:28938"/>
        <dbReference type="ChEBI" id="CHEBI:29973"/>
        <dbReference type="ChEBI" id="CHEBI:30011"/>
        <dbReference type="EC" id="3.5.1.44"/>
    </reaction>
</comment>
<keyword evidence="2 3" id="KW-0378">Hydrolase</keyword>
<dbReference type="SUPFAM" id="SSF64438">
    <property type="entry name" value="CNF1/YfiH-like putative cysteine hydrolases"/>
    <property type="match status" value="1"/>
</dbReference>
<reference evidence="4 5" key="1">
    <citation type="submission" date="2018-06" db="EMBL/GenBank/DDBJ databases">
        <title>Extensive metabolic versatility and redundancy in microbially diverse, dynamic hydrothermal sediments.</title>
        <authorList>
            <person name="Dombrowski N."/>
            <person name="Teske A."/>
            <person name="Baker B.J."/>
        </authorList>
    </citation>
    <scope>NUCLEOTIDE SEQUENCE [LARGE SCALE GENOMIC DNA]</scope>
    <source>
        <strain evidence="4">B47_G16</strain>
    </source>
</reference>
<dbReference type="EMBL" id="QMPZ01000054">
    <property type="protein sequence ID" value="RLE09252.1"/>
    <property type="molecule type" value="Genomic_DNA"/>
</dbReference>
<protein>
    <recommendedName>
        <fullName evidence="3">Probable chemoreceptor glutamine deamidase CheD</fullName>
        <ecNumber evidence="3">3.5.1.44</ecNumber>
    </recommendedName>
</protein>
<comment type="caution">
    <text evidence="4">The sequence shown here is derived from an EMBL/GenBank/DDBJ whole genome shotgun (WGS) entry which is preliminary data.</text>
</comment>
<evidence type="ECO:0000313" key="4">
    <source>
        <dbReference type="EMBL" id="RLE09252.1"/>
    </source>
</evidence>
<dbReference type="EC" id="3.5.1.44" evidence="3"/>
<dbReference type="HAMAP" id="MF_01440">
    <property type="entry name" value="CheD"/>
    <property type="match status" value="1"/>
</dbReference>
<dbReference type="PANTHER" id="PTHR35147:SF1">
    <property type="entry name" value="CHEMORECEPTOR GLUTAMINE DEAMIDASE CHED-RELATED"/>
    <property type="match status" value="1"/>
</dbReference>
<dbReference type="InterPro" id="IPR011324">
    <property type="entry name" value="Cytotoxic_necrot_fac-like_cat"/>
</dbReference>
<organism evidence="4 5">
    <name type="scientific">Aerophobetes bacterium</name>
    <dbReference type="NCBI Taxonomy" id="2030807"/>
    <lineage>
        <taxon>Bacteria</taxon>
        <taxon>Candidatus Aerophobota</taxon>
    </lineage>
</organism>
<dbReference type="Pfam" id="PF03975">
    <property type="entry name" value="CheD"/>
    <property type="match status" value="1"/>
</dbReference>
<gene>
    <name evidence="3" type="primary">cheD</name>
    <name evidence="4" type="ORF">DRJ00_04660</name>
</gene>
<dbReference type="GO" id="GO:0006935">
    <property type="term" value="P:chemotaxis"/>
    <property type="evidence" value="ECO:0007669"/>
    <property type="project" value="UniProtKB-UniRule"/>
</dbReference>
<keyword evidence="1 3" id="KW-0145">Chemotaxis</keyword>
<dbReference type="InterPro" id="IPR038592">
    <property type="entry name" value="CheD-like_sf"/>
</dbReference>
<dbReference type="GO" id="GO:0050568">
    <property type="term" value="F:protein-glutamine glutaminase activity"/>
    <property type="evidence" value="ECO:0007669"/>
    <property type="project" value="UniProtKB-UniRule"/>
</dbReference>
<name>A0A497E4M9_UNCAE</name>
<comment type="similarity">
    <text evidence="3">Belongs to the CheD family.</text>
</comment>
<dbReference type="InterPro" id="IPR005659">
    <property type="entry name" value="Chemorcpt_Glu_NH3ase_CheD"/>
</dbReference>
<proteinExistence type="inferred from homology"/>
<dbReference type="AlphaFoldDB" id="A0A497E4M9"/>
<dbReference type="Proteomes" id="UP000279422">
    <property type="component" value="Unassembled WGS sequence"/>
</dbReference>
<dbReference type="CDD" id="cd16352">
    <property type="entry name" value="CheD"/>
    <property type="match status" value="1"/>
</dbReference>
<dbReference type="Gene3D" id="3.30.1330.200">
    <property type="match status" value="1"/>
</dbReference>